<evidence type="ECO:0000256" key="8">
    <source>
        <dbReference type="SAM" id="MobiDB-lite"/>
    </source>
</evidence>
<dbReference type="Proteomes" id="UP000462435">
    <property type="component" value="Unassembled WGS sequence"/>
</dbReference>
<evidence type="ECO:0000313" key="11">
    <source>
        <dbReference type="Proteomes" id="UP000462435"/>
    </source>
</evidence>
<dbReference type="EMBL" id="WNDX01000083">
    <property type="protein sequence ID" value="KAF1042460.1"/>
    <property type="molecule type" value="Genomic_DNA"/>
</dbReference>
<name>A0A7V8FVP1_9BURK</name>
<feature type="transmembrane region" description="Helical" evidence="9">
    <location>
        <begin position="321"/>
        <end position="339"/>
    </location>
</feature>
<proteinExistence type="inferred from homology"/>
<evidence type="ECO:0000256" key="5">
    <source>
        <dbReference type="ARBA" id="ARBA00022833"/>
    </source>
</evidence>
<dbReference type="PANTHER" id="PTHR11040:SF211">
    <property type="entry name" value="ZINC TRANSPORTER ZIP11"/>
    <property type="match status" value="1"/>
</dbReference>
<dbReference type="GO" id="GO:0005886">
    <property type="term" value="C:plasma membrane"/>
    <property type="evidence" value="ECO:0007669"/>
    <property type="project" value="UniProtKB-SubCell"/>
</dbReference>
<feature type="transmembrane region" description="Helical" evidence="9">
    <location>
        <begin position="288"/>
        <end position="309"/>
    </location>
</feature>
<feature type="transmembrane region" description="Helical" evidence="9">
    <location>
        <begin position="121"/>
        <end position="142"/>
    </location>
</feature>
<gene>
    <name evidence="10" type="primary">zupT</name>
    <name evidence="10" type="ORF">GAK35_02711</name>
</gene>
<evidence type="ECO:0000256" key="3">
    <source>
        <dbReference type="ARBA" id="ARBA00022475"/>
    </source>
</evidence>
<feature type="transmembrane region" description="Helical" evidence="9">
    <location>
        <begin position="154"/>
        <end position="177"/>
    </location>
</feature>
<evidence type="ECO:0000256" key="1">
    <source>
        <dbReference type="ARBA" id="ARBA00004651"/>
    </source>
</evidence>
<evidence type="ECO:0000256" key="2">
    <source>
        <dbReference type="ARBA" id="ARBA00006939"/>
    </source>
</evidence>
<dbReference type="Pfam" id="PF02535">
    <property type="entry name" value="Zip"/>
    <property type="match status" value="1"/>
</dbReference>
<comment type="subcellular location">
    <subcellularLocation>
        <location evidence="1">Cell membrane</location>
        <topology evidence="1">Multi-pass membrane protein</topology>
    </subcellularLocation>
</comment>
<feature type="transmembrane region" description="Helical" evidence="9">
    <location>
        <begin position="198"/>
        <end position="222"/>
    </location>
</feature>
<evidence type="ECO:0000256" key="6">
    <source>
        <dbReference type="ARBA" id="ARBA00022989"/>
    </source>
</evidence>
<feature type="transmembrane region" description="Helical" evidence="9">
    <location>
        <begin position="86"/>
        <end position="109"/>
    </location>
</feature>
<comment type="caution">
    <text evidence="10">The sequence shown here is derived from an EMBL/GenBank/DDBJ whole genome shotgun (WGS) entry which is preliminary data.</text>
</comment>
<keyword evidence="3" id="KW-1003">Cell membrane</keyword>
<feature type="region of interest" description="Disordered" evidence="8">
    <location>
        <begin position="1"/>
        <end position="43"/>
    </location>
</feature>
<keyword evidence="4 9" id="KW-0812">Transmembrane</keyword>
<reference evidence="11" key="1">
    <citation type="journal article" date="2020" name="MBio">
        <title>Horizontal gene transfer to a defensive symbiont with a reduced genome amongst a multipartite beetle microbiome.</title>
        <authorList>
            <person name="Waterworth S.C."/>
            <person name="Florez L.V."/>
            <person name="Rees E.R."/>
            <person name="Hertweck C."/>
            <person name="Kaltenpoth M."/>
            <person name="Kwan J.C."/>
        </authorList>
    </citation>
    <scope>NUCLEOTIDE SEQUENCE [LARGE SCALE GENOMIC DNA]</scope>
</reference>
<dbReference type="PANTHER" id="PTHR11040">
    <property type="entry name" value="ZINC/IRON TRANSPORTER"/>
    <property type="match status" value="1"/>
</dbReference>
<keyword evidence="6 9" id="KW-1133">Transmembrane helix</keyword>
<feature type="transmembrane region" description="Helical" evidence="9">
    <location>
        <begin position="58"/>
        <end position="80"/>
    </location>
</feature>
<evidence type="ECO:0000313" key="10">
    <source>
        <dbReference type="EMBL" id="KAF1042460.1"/>
    </source>
</evidence>
<protein>
    <submittedName>
        <fullName evidence="10">Zinc transporter ZupT</fullName>
    </submittedName>
</protein>
<comment type="similarity">
    <text evidence="2">Belongs to the ZIP transporter (TC 2.A.5) family.</text>
</comment>
<dbReference type="GO" id="GO:0005385">
    <property type="term" value="F:zinc ion transmembrane transporter activity"/>
    <property type="evidence" value="ECO:0007669"/>
    <property type="project" value="TreeGrafter"/>
</dbReference>
<dbReference type="InterPro" id="IPR003689">
    <property type="entry name" value="ZIP"/>
</dbReference>
<evidence type="ECO:0000256" key="7">
    <source>
        <dbReference type="ARBA" id="ARBA00023136"/>
    </source>
</evidence>
<organism evidence="10 11">
    <name type="scientific">Herbaspirillum frisingense</name>
    <dbReference type="NCBI Taxonomy" id="92645"/>
    <lineage>
        <taxon>Bacteria</taxon>
        <taxon>Pseudomonadati</taxon>
        <taxon>Pseudomonadota</taxon>
        <taxon>Betaproteobacteria</taxon>
        <taxon>Burkholderiales</taxon>
        <taxon>Oxalobacteraceae</taxon>
        <taxon>Herbaspirillum</taxon>
    </lineage>
</organism>
<keyword evidence="5" id="KW-0862">Zinc</keyword>
<sequence length="340" mass="34939">MIPAPLNKKFPVKSSTSDEPSAAPFISADEHSRDQEGAAPSGPAIGDSLTLNLKPRQIAMLLVALVFLLIKSYESLHAYFALNPHVWNALLGSGAAAGLTALGALGVLFTRRISVKAQDVMLGYGGGVMLAASVFSLIIPAMDAAQSIGYAKHGSVLLAATGIMLGGLFVLALNHVIPHQHFLAMASDKVSPGRASRIWLFVMAVTIHNFPEGLAIGVGFGGEDMGKAVALATGIGIQDIPEGLVVALALRTLGYSPWKSAAAGILSGLVEPIGGVLGAMATGVSTTALPWALAGAGGAMLFVISHEVIPESHRQGHESQATLGLLAGFVTMMLLDVILG</sequence>
<evidence type="ECO:0000256" key="4">
    <source>
        <dbReference type="ARBA" id="ARBA00022692"/>
    </source>
</evidence>
<evidence type="ECO:0000256" key="9">
    <source>
        <dbReference type="SAM" id="Phobius"/>
    </source>
</evidence>
<keyword evidence="7 9" id="KW-0472">Membrane</keyword>
<dbReference type="AlphaFoldDB" id="A0A7V8FVP1"/>
<accession>A0A7V8FVP1</accession>